<dbReference type="CDD" id="cd00609">
    <property type="entry name" value="AAT_like"/>
    <property type="match status" value="1"/>
</dbReference>
<protein>
    <recommendedName>
        <fullName evidence="4">Aminotransferase</fullName>
        <ecNumber evidence="4">2.6.1.-</ecNumber>
    </recommendedName>
</protein>
<dbReference type="PANTHER" id="PTHR42832">
    <property type="entry name" value="AMINO ACID AMINOTRANSFERASE"/>
    <property type="match status" value="1"/>
</dbReference>
<proteinExistence type="inferred from homology"/>
<dbReference type="SUPFAM" id="SSF53383">
    <property type="entry name" value="PLP-dependent transferases"/>
    <property type="match status" value="1"/>
</dbReference>
<dbReference type="InterPro" id="IPR015424">
    <property type="entry name" value="PyrdxlP-dep_Trfase"/>
</dbReference>
<dbReference type="PROSITE" id="PS00105">
    <property type="entry name" value="AA_TRANSFER_CLASS_1"/>
    <property type="match status" value="1"/>
</dbReference>
<dbReference type="Gene3D" id="3.40.640.10">
    <property type="entry name" value="Type I PLP-dependent aspartate aminotransferase-like (Major domain)"/>
    <property type="match status" value="1"/>
</dbReference>
<gene>
    <name evidence="6" type="primary">dapC</name>
    <name evidence="6" type="ORF">ACFSYH_10045</name>
</gene>
<evidence type="ECO:0000256" key="3">
    <source>
        <dbReference type="ARBA" id="ARBA00022679"/>
    </source>
</evidence>
<evidence type="ECO:0000256" key="2">
    <source>
        <dbReference type="ARBA" id="ARBA00022576"/>
    </source>
</evidence>
<dbReference type="InterPro" id="IPR004839">
    <property type="entry name" value="Aminotransferase_I/II_large"/>
</dbReference>
<evidence type="ECO:0000256" key="1">
    <source>
        <dbReference type="ARBA" id="ARBA00001933"/>
    </source>
</evidence>
<dbReference type="RefSeq" id="WP_377466837.1">
    <property type="nucleotide sequence ID" value="NZ_JBHUOP010000004.1"/>
</dbReference>
<dbReference type="Gene3D" id="3.90.1150.10">
    <property type="entry name" value="Aspartate Aminotransferase, domain 1"/>
    <property type="match status" value="1"/>
</dbReference>
<name>A0ABW5XIJ2_9MICO</name>
<evidence type="ECO:0000259" key="5">
    <source>
        <dbReference type="Pfam" id="PF00155"/>
    </source>
</evidence>
<evidence type="ECO:0000313" key="6">
    <source>
        <dbReference type="EMBL" id="MFD2840909.1"/>
    </source>
</evidence>
<evidence type="ECO:0000313" key="7">
    <source>
        <dbReference type="Proteomes" id="UP001597391"/>
    </source>
</evidence>
<evidence type="ECO:0000256" key="4">
    <source>
        <dbReference type="RuleBase" id="RU000481"/>
    </source>
</evidence>
<comment type="cofactor">
    <cofactor evidence="1 4">
        <name>pyridoxal 5'-phosphate</name>
        <dbReference type="ChEBI" id="CHEBI:597326"/>
    </cofactor>
</comment>
<sequence length="405" mass="43806">MGFRDISDIVFPWDLLIPFGDLARNHPDGIIDLSVGTPVDPTPQVIQNAIASASDAHGYPLTYGTTQLREAVAGWFEVRRAVPDLDPSDVLPTIGSKELVGLLPSLLHLGEGDIVVYPSVAYPTYEVGARLAGATPLATDNVADWRGDTRVKLVWVNSPGNPHGKVMDVAALREVVDAAREIGALVVSDECYAELPWTSPYLGDGVPSVLDPRVRGTSYEGLLVTYSLSKQSNMAGYRAAFVAGDGQVVRQLLALRKHLGMIVPFPVQQAMIAALTDEAHVWEQYAVYARRRDVLLTALGGASETFEMDGSEAGLYVWIRAGNMPVLKDRTSVLVQQAQSRMPGACWESVGYFAERGILVAPGAFYGAAGNDHVRMALTATDERISVVGSRLGWSIPRKGFPFTW</sequence>
<dbReference type="InterPro" id="IPR019880">
    <property type="entry name" value="OxyQ"/>
</dbReference>
<feature type="domain" description="Aminotransferase class I/classII large" evidence="5">
    <location>
        <begin position="30"/>
        <end position="385"/>
    </location>
</feature>
<dbReference type="Proteomes" id="UP001597391">
    <property type="component" value="Unassembled WGS sequence"/>
</dbReference>
<dbReference type="PANTHER" id="PTHR42832:SF3">
    <property type="entry name" value="L-GLUTAMINE--4-(METHYLSULFANYL)-2-OXOBUTANOATE AMINOTRANSFERASE"/>
    <property type="match status" value="1"/>
</dbReference>
<dbReference type="InterPro" id="IPR050881">
    <property type="entry name" value="LL-DAP_aminotransferase"/>
</dbReference>
<dbReference type="InterPro" id="IPR015421">
    <property type="entry name" value="PyrdxlP-dep_Trfase_major"/>
</dbReference>
<comment type="caution">
    <text evidence="6">The sequence shown here is derived from an EMBL/GenBank/DDBJ whole genome shotgun (WGS) entry which is preliminary data.</text>
</comment>
<dbReference type="InterPro" id="IPR004838">
    <property type="entry name" value="NHTrfase_class1_PyrdxlP-BS"/>
</dbReference>
<accession>A0ABW5XIJ2</accession>
<keyword evidence="2 4" id="KW-0032">Aminotransferase</keyword>
<dbReference type="Pfam" id="PF00155">
    <property type="entry name" value="Aminotran_1_2"/>
    <property type="match status" value="1"/>
</dbReference>
<dbReference type="GO" id="GO:0009016">
    <property type="term" value="F:succinyldiaminopimelate transaminase activity"/>
    <property type="evidence" value="ECO:0007669"/>
    <property type="project" value="UniProtKB-EC"/>
</dbReference>
<organism evidence="6 7">
    <name type="scientific">Populibacterium corticicola</name>
    <dbReference type="NCBI Taxonomy" id="1812826"/>
    <lineage>
        <taxon>Bacteria</taxon>
        <taxon>Bacillati</taxon>
        <taxon>Actinomycetota</taxon>
        <taxon>Actinomycetes</taxon>
        <taxon>Micrococcales</taxon>
        <taxon>Jonesiaceae</taxon>
        <taxon>Populibacterium</taxon>
    </lineage>
</organism>
<dbReference type="EC" id="2.6.1.-" evidence="4"/>
<dbReference type="NCBIfam" id="TIGR03539">
    <property type="entry name" value="DapC_actino"/>
    <property type="match status" value="1"/>
</dbReference>
<dbReference type="InterPro" id="IPR015422">
    <property type="entry name" value="PyrdxlP-dep_Trfase_small"/>
</dbReference>
<dbReference type="EMBL" id="JBHUOP010000004">
    <property type="protein sequence ID" value="MFD2840909.1"/>
    <property type="molecule type" value="Genomic_DNA"/>
</dbReference>
<keyword evidence="3 4" id="KW-0808">Transferase</keyword>
<keyword evidence="7" id="KW-1185">Reference proteome</keyword>
<comment type="similarity">
    <text evidence="4">Belongs to the class-I pyridoxal-phosphate-dependent aminotransferase family.</text>
</comment>
<reference evidence="7" key="1">
    <citation type="journal article" date="2019" name="Int. J. Syst. Evol. Microbiol.">
        <title>The Global Catalogue of Microorganisms (GCM) 10K type strain sequencing project: providing services to taxonomists for standard genome sequencing and annotation.</title>
        <authorList>
            <consortium name="The Broad Institute Genomics Platform"/>
            <consortium name="The Broad Institute Genome Sequencing Center for Infectious Disease"/>
            <person name="Wu L."/>
            <person name="Ma J."/>
        </authorList>
    </citation>
    <scope>NUCLEOTIDE SEQUENCE [LARGE SCALE GENOMIC DNA]</scope>
    <source>
        <strain evidence="7">KCTC 33576</strain>
    </source>
</reference>